<keyword evidence="2" id="KW-1185">Reference proteome</keyword>
<evidence type="ECO:0000313" key="1">
    <source>
        <dbReference type="EMBL" id="VIO89229.1"/>
    </source>
</evidence>
<proteinExistence type="predicted"/>
<protein>
    <submittedName>
        <fullName evidence="1 3">Uncharacterized protein</fullName>
    </submittedName>
</protein>
<dbReference type="RefSeq" id="XP_042931383.1">
    <property type="nucleotide sequence ID" value="XM_043075449.1"/>
</dbReference>
<evidence type="ECO:0000313" key="3">
    <source>
        <dbReference type="WBParaSite" id="Bm547.1"/>
    </source>
</evidence>
<sequence>MERFRCAKSRFDVNKCMDINECLYINWVQTHGEN</sequence>
<accession>A0A4E9EY30</accession>
<dbReference type="Proteomes" id="UP000006672">
    <property type="component" value="Unassembled WGS sequence"/>
</dbReference>
<dbReference type="KEGG" id="bmy:BM_BM547"/>
<reference evidence="1" key="2">
    <citation type="submission" date="2019-04" db="EMBL/GenBank/DDBJ databases">
        <authorList>
            <person name="Howe K."/>
            <person name="Paulini M."/>
            <person name="Williams G."/>
        </authorList>
    </citation>
    <scope>NUCLEOTIDE SEQUENCE [LARGE SCALE GENOMIC DNA]</scope>
    <source>
        <strain evidence="1">FR3</strain>
    </source>
</reference>
<evidence type="ECO:0000313" key="2">
    <source>
        <dbReference type="Proteomes" id="UP000006672"/>
    </source>
</evidence>
<dbReference type="WBParaSite" id="Bm547.1">
    <property type="protein sequence ID" value="Bm547.1"/>
    <property type="gene ID" value="WBGene00220808"/>
</dbReference>
<name>A0A4E9EY30_BRUMA</name>
<reference evidence="2" key="1">
    <citation type="journal article" date="2007" name="Science">
        <title>Draft genome of the filarial nematode parasite Brugia malayi.</title>
        <authorList>
            <person name="Ghedin E."/>
            <person name="Wang S."/>
            <person name="Spiro D."/>
            <person name="Caler E."/>
            <person name="Zhao Q."/>
            <person name="Crabtree J."/>
            <person name="Allen J.E."/>
            <person name="Delcher A.L."/>
            <person name="Guiliano D.B."/>
            <person name="Miranda-Saavedra D."/>
            <person name="Angiuoli S.V."/>
            <person name="Creasy T."/>
            <person name="Amedeo P."/>
            <person name="Haas B."/>
            <person name="El-Sayed N.M."/>
            <person name="Wortman J.R."/>
            <person name="Feldblyum T."/>
            <person name="Tallon L."/>
            <person name="Schatz M."/>
            <person name="Shumway M."/>
            <person name="Koo H."/>
            <person name="Salzberg S.L."/>
            <person name="Schobel S."/>
            <person name="Pertea M."/>
            <person name="Pop M."/>
            <person name="White O."/>
            <person name="Barton G.J."/>
            <person name="Carlow C.K."/>
            <person name="Crawford M.J."/>
            <person name="Daub J."/>
            <person name="Dimmic M.W."/>
            <person name="Estes C.F."/>
            <person name="Foster J.M."/>
            <person name="Ganatra M."/>
            <person name="Gregory W.F."/>
            <person name="Johnson N.M."/>
            <person name="Jin J."/>
            <person name="Komuniecki R."/>
            <person name="Korf I."/>
            <person name="Kumar S."/>
            <person name="Laney S."/>
            <person name="Li B.W."/>
            <person name="Li W."/>
            <person name="Lindblom T.H."/>
            <person name="Lustigman S."/>
            <person name="Ma D."/>
            <person name="Maina C.V."/>
            <person name="Martin D.M."/>
            <person name="McCarter J.P."/>
            <person name="McReynolds L."/>
            <person name="Mitreva M."/>
            <person name="Nutman T.B."/>
            <person name="Parkinson J."/>
            <person name="Peregrin-Alvarez J.M."/>
            <person name="Poole C."/>
            <person name="Ren Q."/>
            <person name="Saunders L."/>
            <person name="Sluder A.E."/>
            <person name="Smith K."/>
            <person name="Stanke M."/>
            <person name="Unnasch T.R."/>
            <person name="Ware J."/>
            <person name="Wei A.D."/>
            <person name="Weil G."/>
            <person name="Williams D.J."/>
            <person name="Zhang Y."/>
            <person name="Williams S.A."/>
            <person name="Fraser-Liggett C."/>
            <person name="Slatko B."/>
            <person name="Blaxter M.L."/>
            <person name="Scott A.L."/>
        </authorList>
    </citation>
    <scope>NUCLEOTIDE SEQUENCE</scope>
    <source>
        <strain evidence="2">FR3</strain>
    </source>
</reference>
<dbReference type="GeneID" id="66059913"/>
<dbReference type="EMBL" id="CAAKNF010000196">
    <property type="protein sequence ID" value="VIO89229.1"/>
    <property type="molecule type" value="Genomic_DNA"/>
</dbReference>
<reference evidence="3" key="3">
    <citation type="submission" date="2022-04" db="UniProtKB">
        <authorList>
            <consortium name="WormBaseParasite"/>
        </authorList>
    </citation>
    <scope>IDENTIFICATION</scope>
</reference>
<gene>
    <name evidence="1" type="primary">Bm547</name>
    <name evidence="1" type="ORF">BM_BM547</name>
</gene>
<dbReference type="AlphaFoldDB" id="A0A4E9EY30"/>
<accession>A0A8L7T9Z8</accession>
<dbReference type="CTD" id="66059913"/>
<organism evidence="1">
    <name type="scientific">Brugia malayi</name>
    <name type="common">Filarial nematode worm</name>
    <dbReference type="NCBI Taxonomy" id="6279"/>
    <lineage>
        <taxon>Eukaryota</taxon>
        <taxon>Metazoa</taxon>
        <taxon>Ecdysozoa</taxon>
        <taxon>Nematoda</taxon>
        <taxon>Chromadorea</taxon>
        <taxon>Rhabditida</taxon>
        <taxon>Spirurina</taxon>
        <taxon>Spiruromorpha</taxon>
        <taxon>Filarioidea</taxon>
        <taxon>Onchocercidae</taxon>
        <taxon>Brugia</taxon>
    </lineage>
</organism>